<evidence type="ECO:0000256" key="3">
    <source>
        <dbReference type="SAM" id="MobiDB-lite"/>
    </source>
</evidence>
<sequence>MPLLVAVLAGCAAVGPDYQPPATAAPSGWEEWRSGDGGRAGAVGATASRPLSDRWWTSFDDPVLNDLQDRAAQGSPDLRTAALRFAQARMQRMTVAAQRGPTLDATGAINRQRQSEYAAGTRLADAVAPANREALISVLSEPFNLYQGGFDASWEPDLWGRVRRSIESADASVDDAGALFDQTRLAVASELARDYFELRLTQQQRALTRQDIAAARDGLDLLRARARGGLIDDLDVARQQSLLADLQARAPALQASEAALMNQIGLLVDARPGDLDSLLAARADSSLEALPAHLPDLALGLPSEAARRRPDIRAAEARLHAATADIGVAVADLYPRITLGASFGYESFKGSRFGEWGTRTWSIGPSLSLPLFDQGRRRAVIELRSLQQQEAAVAYQQTVLKAWQEVDDALTGYAAERTRNSELRTKARASGQAYELAKARYAGGLTDFLVQLDAERTWLQARRDLADSNHRVFQRLIAVYKAVGGGDPQALQPPASEQAQDNRLPPAAEMVISK</sequence>
<keyword evidence="2" id="KW-0449">Lipoprotein</keyword>
<proteinExistence type="inferred from homology"/>
<comment type="similarity">
    <text evidence="1 2">Belongs to the outer membrane factor (OMF) (TC 1.B.17) family.</text>
</comment>
<dbReference type="Pfam" id="PF02321">
    <property type="entry name" value="OEP"/>
    <property type="match status" value="2"/>
</dbReference>
<evidence type="ECO:0000313" key="4">
    <source>
        <dbReference type="EMBL" id="ARP88482.1"/>
    </source>
</evidence>
<keyword evidence="5" id="KW-1185">Reference proteome</keyword>
<keyword evidence="2" id="KW-0564">Palmitate</keyword>
<evidence type="ECO:0000256" key="2">
    <source>
        <dbReference type="RuleBase" id="RU362097"/>
    </source>
</evidence>
<keyword evidence="2" id="KW-0812">Transmembrane</keyword>
<dbReference type="SUPFAM" id="SSF56954">
    <property type="entry name" value="Outer membrane efflux proteins (OEP)"/>
    <property type="match status" value="1"/>
</dbReference>
<name>A0A1W6Z539_9BORD</name>
<dbReference type="AlphaFoldDB" id="A0A1W6Z539"/>
<gene>
    <name evidence="4" type="ORF">CAL13_02590</name>
</gene>
<dbReference type="InterPro" id="IPR010131">
    <property type="entry name" value="MdtP/NodT-like"/>
</dbReference>
<dbReference type="Gene3D" id="2.20.200.10">
    <property type="entry name" value="Outer membrane efflux proteins (OEP)"/>
    <property type="match status" value="1"/>
</dbReference>
<reference evidence="4 5" key="1">
    <citation type="submission" date="2017-05" db="EMBL/GenBank/DDBJ databases">
        <title>Complete and WGS of Bordetella genogroups.</title>
        <authorList>
            <person name="Spilker T."/>
            <person name="LiPuma J."/>
        </authorList>
    </citation>
    <scope>NUCLEOTIDE SEQUENCE [LARGE SCALE GENOMIC DNA]</scope>
    <source>
        <strain evidence="4 5">AU17164</strain>
    </source>
</reference>
<dbReference type="Gene3D" id="1.20.1600.10">
    <property type="entry name" value="Outer membrane efflux proteins (OEP)"/>
    <property type="match status" value="1"/>
</dbReference>
<evidence type="ECO:0000313" key="5">
    <source>
        <dbReference type="Proteomes" id="UP000194139"/>
    </source>
</evidence>
<accession>A0A1W6Z539</accession>
<feature type="region of interest" description="Disordered" evidence="3">
    <location>
        <begin position="25"/>
        <end position="46"/>
    </location>
</feature>
<evidence type="ECO:0000256" key="1">
    <source>
        <dbReference type="ARBA" id="ARBA00007613"/>
    </source>
</evidence>
<keyword evidence="2" id="KW-0472">Membrane</keyword>
<dbReference type="GO" id="GO:0015562">
    <property type="term" value="F:efflux transmembrane transporter activity"/>
    <property type="evidence" value="ECO:0007669"/>
    <property type="project" value="InterPro"/>
</dbReference>
<dbReference type="Proteomes" id="UP000194139">
    <property type="component" value="Chromosome"/>
</dbReference>
<dbReference type="InterPro" id="IPR003423">
    <property type="entry name" value="OMP_efflux"/>
</dbReference>
<organism evidence="4 5">
    <name type="scientific">Bordetella genomosp. 9</name>
    <dbReference type="NCBI Taxonomy" id="1416803"/>
    <lineage>
        <taxon>Bacteria</taxon>
        <taxon>Pseudomonadati</taxon>
        <taxon>Pseudomonadota</taxon>
        <taxon>Betaproteobacteria</taxon>
        <taxon>Burkholderiales</taxon>
        <taxon>Alcaligenaceae</taxon>
        <taxon>Bordetella</taxon>
    </lineage>
</organism>
<dbReference type="GO" id="GO:0005886">
    <property type="term" value="C:plasma membrane"/>
    <property type="evidence" value="ECO:0007669"/>
    <property type="project" value="UniProtKB-SubCell"/>
</dbReference>
<protein>
    <submittedName>
        <fullName evidence="4">RND transporter</fullName>
    </submittedName>
</protein>
<dbReference type="PANTHER" id="PTHR30203:SF25">
    <property type="entry name" value="OUTER MEMBRANE PROTEIN-RELATED"/>
    <property type="match status" value="1"/>
</dbReference>
<feature type="region of interest" description="Disordered" evidence="3">
    <location>
        <begin position="488"/>
        <end position="514"/>
    </location>
</feature>
<dbReference type="EMBL" id="CP021109">
    <property type="protein sequence ID" value="ARP88482.1"/>
    <property type="molecule type" value="Genomic_DNA"/>
</dbReference>
<keyword evidence="2" id="KW-1134">Transmembrane beta strand</keyword>
<dbReference type="PANTHER" id="PTHR30203">
    <property type="entry name" value="OUTER MEMBRANE CATION EFFLUX PROTEIN"/>
    <property type="match status" value="1"/>
</dbReference>
<dbReference type="NCBIfam" id="TIGR01845">
    <property type="entry name" value="outer_NodT"/>
    <property type="match status" value="1"/>
</dbReference>
<comment type="subcellular location">
    <subcellularLocation>
        <location evidence="2">Cell membrane</location>
        <topology evidence="2">Lipid-anchor</topology>
    </subcellularLocation>
</comment>